<keyword evidence="5" id="KW-0460">Magnesium</keyword>
<sequence length="214" mass="23998">MNNLVEMEFTAEDFRARAQRQSGAPLAEAWRNHGDHALNTDLLPFLETMRLKDAAVLVPVVNDGNAPRIILTQRTDKLRKHSGQIAFPGGGIDDEDESPEAAALREAHEEIGLEPQFVETVGRLPHYLAATGFRITPVLAVVQPGFTLTPNPDEVAEVFDVPLAFLMDPANHQRGSKLFRDGVYRHFYEMPYGEHHIWGITAGILRTLYERLYS</sequence>
<proteinExistence type="predicted"/>
<organism evidence="8 9">
    <name type="scientific">Allorhizobium terrae</name>
    <dbReference type="NCBI Taxonomy" id="1848972"/>
    <lineage>
        <taxon>Bacteria</taxon>
        <taxon>Pseudomonadati</taxon>
        <taxon>Pseudomonadota</taxon>
        <taxon>Alphaproteobacteria</taxon>
        <taxon>Hyphomicrobiales</taxon>
        <taxon>Rhizobiaceae</taxon>
        <taxon>Rhizobium/Agrobacterium group</taxon>
        <taxon>Allorhizobium</taxon>
    </lineage>
</organism>
<feature type="domain" description="Nudix hydrolase" evidence="7">
    <location>
        <begin position="51"/>
        <end position="185"/>
    </location>
</feature>
<dbReference type="InterPro" id="IPR045121">
    <property type="entry name" value="CoAse"/>
</dbReference>
<dbReference type="InterPro" id="IPR020084">
    <property type="entry name" value="NUDIX_hydrolase_CS"/>
</dbReference>
<keyword evidence="9" id="KW-1185">Reference proteome</keyword>
<dbReference type="AlphaFoldDB" id="A0A4S4A5F8"/>
<dbReference type="PANTHER" id="PTHR12992:SF11">
    <property type="entry name" value="MITOCHONDRIAL COENZYME A DIPHOSPHATASE NUDT8"/>
    <property type="match status" value="1"/>
</dbReference>
<evidence type="ECO:0000256" key="2">
    <source>
        <dbReference type="ARBA" id="ARBA00001946"/>
    </source>
</evidence>
<dbReference type="RefSeq" id="WP_190234762.1">
    <property type="nucleotide sequence ID" value="NZ_SSOA01000001.1"/>
</dbReference>
<dbReference type="PROSITE" id="PS51462">
    <property type="entry name" value="NUDIX"/>
    <property type="match status" value="1"/>
</dbReference>
<evidence type="ECO:0000256" key="1">
    <source>
        <dbReference type="ARBA" id="ARBA00001936"/>
    </source>
</evidence>
<protein>
    <submittedName>
        <fullName evidence="8">CoA pyrophosphatase</fullName>
    </submittedName>
</protein>
<evidence type="ECO:0000256" key="6">
    <source>
        <dbReference type="ARBA" id="ARBA00023211"/>
    </source>
</evidence>
<evidence type="ECO:0000256" key="5">
    <source>
        <dbReference type="ARBA" id="ARBA00022842"/>
    </source>
</evidence>
<comment type="caution">
    <text evidence="8">The sequence shown here is derived from an EMBL/GenBank/DDBJ whole genome shotgun (WGS) entry which is preliminary data.</text>
</comment>
<evidence type="ECO:0000313" key="9">
    <source>
        <dbReference type="Proteomes" id="UP000310754"/>
    </source>
</evidence>
<evidence type="ECO:0000259" key="7">
    <source>
        <dbReference type="PROSITE" id="PS51462"/>
    </source>
</evidence>
<evidence type="ECO:0000256" key="4">
    <source>
        <dbReference type="ARBA" id="ARBA00022801"/>
    </source>
</evidence>
<name>A0A4S4A5F8_9HYPH</name>
<dbReference type="SUPFAM" id="SSF55811">
    <property type="entry name" value="Nudix"/>
    <property type="match status" value="1"/>
</dbReference>
<dbReference type="Pfam" id="PF00293">
    <property type="entry name" value="NUDIX"/>
    <property type="match status" value="1"/>
</dbReference>
<dbReference type="PANTHER" id="PTHR12992">
    <property type="entry name" value="NUDIX HYDROLASE"/>
    <property type="match status" value="1"/>
</dbReference>
<dbReference type="NCBIfam" id="NF007980">
    <property type="entry name" value="PRK10707.1"/>
    <property type="match status" value="1"/>
</dbReference>
<reference evidence="8 9" key="1">
    <citation type="submission" date="2019-04" db="EMBL/GenBank/DDBJ databases">
        <title>Rhizobium terrae sp. nov., isolated from a paddy soil.</title>
        <authorList>
            <person name="Lin S.-Y."/>
            <person name="Hameed A."/>
            <person name="Huang H.-I."/>
            <person name="Young C.-C."/>
        </authorList>
    </citation>
    <scope>NUCLEOTIDE SEQUENCE [LARGE SCALE GENOMIC DNA]</scope>
    <source>
        <strain evidence="8 9">CC-HIH110</strain>
    </source>
</reference>
<comment type="cofactor">
    <cofactor evidence="1">
        <name>Mn(2+)</name>
        <dbReference type="ChEBI" id="CHEBI:29035"/>
    </cofactor>
</comment>
<evidence type="ECO:0000313" key="8">
    <source>
        <dbReference type="EMBL" id="THF53773.1"/>
    </source>
</evidence>
<keyword evidence="6" id="KW-0464">Manganese</keyword>
<dbReference type="InterPro" id="IPR000086">
    <property type="entry name" value="NUDIX_hydrolase_dom"/>
</dbReference>
<dbReference type="Proteomes" id="UP000310754">
    <property type="component" value="Unassembled WGS sequence"/>
</dbReference>
<dbReference type="EMBL" id="SSOA01000001">
    <property type="protein sequence ID" value="THF53773.1"/>
    <property type="molecule type" value="Genomic_DNA"/>
</dbReference>
<dbReference type="GO" id="GO:0010945">
    <property type="term" value="F:coenzyme A diphosphatase activity"/>
    <property type="evidence" value="ECO:0007669"/>
    <property type="project" value="InterPro"/>
</dbReference>
<accession>A0A4S4A5F8</accession>
<dbReference type="GO" id="GO:0046872">
    <property type="term" value="F:metal ion binding"/>
    <property type="evidence" value="ECO:0007669"/>
    <property type="project" value="UniProtKB-KW"/>
</dbReference>
<dbReference type="CDD" id="cd03426">
    <property type="entry name" value="NUDIX_CoAse_Nudt7"/>
    <property type="match status" value="1"/>
</dbReference>
<evidence type="ECO:0000256" key="3">
    <source>
        <dbReference type="ARBA" id="ARBA00022723"/>
    </source>
</evidence>
<keyword evidence="3" id="KW-0479">Metal-binding</keyword>
<dbReference type="InterPro" id="IPR015797">
    <property type="entry name" value="NUDIX_hydrolase-like_dom_sf"/>
</dbReference>
<comment type="cofactor">
    <cofactor evidence="2">
        <name>Mg(2+)</name>
        <dbReference type="ChEBI" id="CHEBI:18420"/>
    </cofactor>
</comment>
<keyword evidence="4" id="KW-0378">Hydrolase</keyword>
<dbReference type="Gene3D" id="3.90.79.10">
    <property type="entry name" value="Nucleoside Triphosphate Pyrophosphohydrolase"/>
    <property type="match status" value="1"/>
</dbReference>
<dbReference type="PROSITE" id="PS00893">
    <property type="entry name" value="NUDIX_BOX"/>
    <property type="match status" value="1"/>
</dbReference>
<gene>
    <name evidence="8" type="ORF">E6C51_01235</name>
</gene>